<organism evidence="2 3">
    <name type="scientific">Lasiosphaeria ovina</name>
    <dbReference type="NCBI Taxonomy" id="92902"/>
    <lineage>
        <taxon>Eukaryota</taxon>
        <taxon>Fungi</taxon>
        <taxon>Dikarya</taxon>
        <taxon>Ascomycota</taxon>
        <taxon>Pezizomycotina</taxon>
        <taxon>Sordariomycetes</taxon>
        <taxon>Sordariomycetidae</taxon>
        <taxon>Sordariales</taxon>
        <taxon>Lasiosphaeriaceae</taxon>
        <taxon>Lasiosphaeria</taxon>
    </lineage>
</organism>
<gene>
    <name evidence="2" type="ORF">B0T24DRAFT_523721</name>
</gene>
<accession>A0AAE0NAP6</accession>
<keyword evidence="3" id="KW-1185">Reference proteome</keyword>
<dbReference type="AlphaFoldDB" id="A0AAE0NAP6"/>
<reference evidence="2" key="2">
    <citation type="submission" date="2023-06" db="EMBL/GenBank/DDBJ databases">
        <authorList>
            <consortium name="Lawrence Berkeley National Laboratory"/>
            <person name="Haridas S."/>
            <person name="Hensen N."/>
            <person name="Bonometti L."/>
            <person name="Westerberg I."/>
            <person name="Brannstrom I.O."/>
            <person name="Guillou S."/>
            <person name="Cros-Aarteil S."/>
            <person name="Calhoun S."/>
            <person name="Kuo A."/>
            <person name="Mondo S."/>
            <person name="Pangilinan J."/>
            <person name="Riley R."/>
            <person name="Labutti K."/>
            <person name="Andreopoulos B."/>
            <person name="Lipzen A."/>
            <person name="Chen C."/>
            <person name="Yanf M."/>
            <person name="Daum C."/>
            <person name="Ng V."/>
            <person name="Clum A."/>
            <person name="Steindorff A."/>
            <person name="Ohm R."/>
            <person name="Martin F."/>
            <person name="Silar P."/>
            <person name="Natvig D."/>
            <person name="Lalanne C."/>
            <person name="Gautier V."/>
            <person name="Ament-Velasquez S.L."/>
            <person name="Kruys A."/>
            <person name="Hutchinson M.I."/>
            <person name="Powell A.J."/>
            <person name="Barry K."/>
            <person name="Miller A.N."/>
            <person name="Grigoriev I.V."/>
            <person name="Debuchy R."/>
            <person name="Gladieux P."/>
            <person name="Thoren M.H."/>
            <person name="Johannesson H."/>
        </authorList>
    </citation>
    <scope>NUCLEOTIDE SEQUENCE</scope>
    <source>
        <strain evidence="2">CBS 958.72</strain>
    </source>
</reference>
<feature type="non-terminal residue" evidence="2">
    <location>
        <position position="1"/>
    </location>
</feature>
<dbReference type="Proteomes" id="UP001287356">
    <property type="component" value="Unassembled WGS sequence"/>
</dbReference>
<dbReference type="EMBL" id="JAULSN010000003">
    <property type="protein sequence ID" value="KAK3377007.1"/>
    <property type="molecule type" value="Genomic_DNA"/>
</dbReference>
<evidence type="ECO:0000313" key="3">
    <source>
        <dbReference type="Proteomes" id="UP001287356"/>
    </source>
</evidence>
<feature type="region of interest" description="Disordered" evidence="1">
    <location>
        <begin position="1"/>
        <end position="29"/>
    </location>
</feature>
<name>A0AAE0NAP6_9PEZI</name>
<sequence>APSQHHEGDEDNDQDNGGQSDDPLDPTEDILQETIRTWAQLRKNNYQRSRRQGDELQKYNLQAFLYRWTEQGSQYAGSRTQQLAQALMDPSIRDALKSQRISVVSDDHVAEAGSLSKIVRKEMKSLIEQPAFGIFEPFKGQPIVPTTIVQVCNTTSLENTLKEGWPTLNKEDPNLVTFLSQVLQNQRITQKELANMDFDGDKSSQIFLLASLFTGGYARNNS</sequence>
<comment type="caution">
    <text evidence="2">The sequence shown here is derived from an EMBL/GenBank/DDBJ whole genome shotgun (WGS) entry which is preliminary data.</text>
</comment>
<proteinExistence type="predicted"/>
<reference evidence="2" key="1">
    <citation type="journal article" date="2023" name="Mol. Phylogenet. Evol.">
        <title>Genome-scale phylogeny and comparative genomics of the fungal order Sordariales.</title>
        <authorList>
            <person name="Hensen N."/>
            <person name="Bonometti L."/>
            <person name="Westerberg I."/>
            <person name="Brannstrom I.O."/>
            <person name="Guillou S."/>
            <person name="Cros-Aarteil S."/>
            <person name="Calhoun S."/>
            <person name="Haridas S."/>
            <person name="Kuo A."/>
            <person name="Mondo S."/>
            <person name="Pangilinan J."/>
            <person name="Riley R."/>
            <person name="LaButti K."/>
            <person name="Andreopoulos B."/>
            <person name="Lipzen A."/>
            <person name="Chen C."/>
            <person name="Yan M."/>
            <person name="Daum C."/>
            <person name="Ng V."/>
            <person name="Clum A."/>
            <person name="Steindorff A."/>
            <person name="Ohm R.A."/>
            <person name="Martin F."/>
            <person name="Silar P."/>
            <person name="Natvig D.O."/>
            <person name="Lalanne C."/>
            <person name="Gautier V."/>
            <person name="Ament-Velasquez S.L."/>
            <person name="Kruys A."/>
            <person name="Hutchinson M.I."/>
            <person name="Powell A.J."/>
            <person name="Barry K."/>
            <person name="Miller A.N."/>
            <person name="Grigoriev I.V."/>
            <person name="Debuchy R."/>
            <person name="Gladieux P."/>
            <person name="Hiltunen Thoren M."/>
            <person name="Johannesson H."/>
        </authorList>
    </citation>
    <scope>NUCLEOTIDE SEQUENCE</scope>
    <source>
        <strain evidence="2">CBS 958.72</strain>
    </source>
</reference>
<evidence type="ECO:0000313" key="2">
    <source>
        <dbReference type="EMBL" id="KAK3377007.1"/>
    </source>
</evidence>
<protein>
    <submittedName>
        <fullName evidence="2">Uncharacterized protein</fullName>
    </submittedName>
</protein>
<evidence type="ECO:0000256" key="1">
    <source>
        <dbReference type="SAM" id="MobiDB-lite"/>
    </source>
</evidence>